<dbReference type="InterPro" id="IPR036388">
    <property type="entry name" value="WH-like_DNA-bd_sf"/>
</dbReference>
<dbReference type="EMBL" id="CABPSB010000011">
    <property type="protein sequence ID" value="VVE21990.1"/>
    <property type="molecule type" value="Genomic_DNA"/>
</dbReference>
<comment type="similarity">
    <text evidence="1">Belongs to the LysR transcriptional regulatory family.</text>
</comment>
<evidence type="ECO:0000256" key="4">
    <source>
        <dbReference type="ARBA" id="ARBA00023163"/>
    </source>
</evidence>
<evidence type="ECO:0000259" key="5">
    <source>
        <dbReference type="PROSITE" id="PS50931"/>
    </source>
</evidence>
<dbReference type="InterPro" id="IPR036390">
    <property type="entry name" value="WH_DNA-bd_sf"/>
</dbReference>
<keyword evidence="3" id="KW-0238">DNA-binding</keyword>
<accession>A0A5E4WF06</accession>
<name>A0A5E4WF06_9BURK</name>
<dbReference type="Gene3D" id="3.40.190.10">
    <property type="entry name" value="Periplasmic binding protein-like II"/>
    <property type="match status" value="2"/>
</dbReference>
<dbReference type="Gene3D" id="1.10.10.10">
    <property type="entry name" value="Winged helix-like DNA-binding domain superfamily/Winged helix DNA-binding domain"/>
    <property type="match status" value="1"/>
</dbReference>
<dbReference type="PANTHER" id="PTHR30537:SF26">
    <property type="entry name" value="GLYCINE CLEAVAGE SYSTEM TRANSCRIPTIONAL ACTIVATOR"/>
    <property type="match status" value="1"/>
</dbReference>
<dbReference type="Pfam" id="PF03466">
    <property type="entry name" value="LysR_substrate"/>
    <property type="match status" value="1"/>
</dbReference>
<evidence type="ECO:0000313" key="7">
    <source>
        <dbReference type="Proteomes" id="UP000406256"/>
    </source>
</evidence>
<feature type="domain" description="HTH lysR-type" evidence="5">
    <location>
        <begin position="1"/>
        <end position="56"/>
    </location>
</feature>
<dbReference type="AlphaFoldDB" id="A0A5E4WF06"/>
<dbReference type="SUPFAM" id="SSF46785">
    <property type="entry name" value="Winged helix' DNA-binding domain"/>
    <property type="match status" value="1"/>
</dbReference>
<dbReference type="Pfam" id="PF00126">
    <property type="entry name" value="HTH_1"/>
    <property type="match status" value="1"/>
</dbReference>
<dbReference type="InterPro" id="IPR005119">
    <property type="entry name" value="LysR_subst-bd"/>
</dbReference>
<dbReference type="OrthoDB" id="8683153at2"/>
<dbReference type="PRINTS" id="PR00039">
    <property type="entry name" value="HTHLYSR"/>
</dbReference>
<dbReference type="PANTHER" id="PTHR30537">
    <property type="entry name" value="HTH-TYPE TRANSCRIPTIONAL REGULATOR"/>
    <property type="match status" value="1"/>
</dbReference>
<dbReference type="CDD" id="cd08432">
    <property type="entry name" value="PBP2_GcdR_TrpI_HvrB_AmpR_like"/>
    <property type="match status" value="1"/>
</dbReference>
<dbReference type="InterPro" id="IPR058163">
    <property type="entry name" value="LysR-type_TF_proteobact-type"/>
</dbReference>
<evidence type="ECO:0000256" key="1">
    <source>
        <dbReference type="ARBA" id="ARBA00009437"/>
    </source>
</evidence>
<evidence type="ECO:0000256" key="2">
    <source>
        <dbReference type="ARBA" id="ARBA00023015"/>
    </source>
</evidence>
<dbReference type="Proteomes" id="UP000406256">
    <property type="component" value="Unassembled WGS sequence"/>
</dbReference>
<evidence type="ECO:0000313" key="6">
    <source>
        <dbReference type="EMBL" id="VVE21990.1"/>
    </source>
</evidence>
<dbReference type="SUPFAM" id="SSF53850">
    <property type="entry name" value="Periplasmic binding protein-like II"/>
    <property type="match status" value="1"/>
</dbReference>
<evidence type="ECO:0000256" key="3">
    <source>
        <dbReference type="ARBA" id="ARBA00023125"/>
    </source>
</evidence>
<gene>
    <name evidence="6" type="ORF">PAN31108_03178</name>
</gene>
<sequence>MKALIAFEAASRTGSFAQGAEELSVSPSAISHHIQQLEEFLGVQLFQRHAGRAVLSAAGMAYAREIKHAFTLISDATALVAPQSQRGHLVIASSPSFAAKWLQPRLSGFLSAYPEVRVRLSTLSTAEDVEANRFDVGICYGRSPAGQREVAPLLLEHLRPLCSPALQASMQLSTPEDLKRVTLIHSSNALTWADYLRRVGVPSLKPANELWLDRSSMAIDAAVRGLGVVLESEVLAAEELNDGRLVAPFDAEQFSVLTTTYYLVKSSNLGNNTYVSYFEKWLRNEIALAKLTAGSA</sequence>
<dbReference type="RefSeq" id="WP_150669777.1">
    <property type="nucleotide sequence ID" value="NZ_CABPSB010000011.1"/>
</dbReference>
<protein>
    <submittedName>
        <fullName evidence="6">LysR family transcriptional regulator</fullName>
    </submittedName>
</protein>
<proteinExistence type="inferred from homology"/>
<dbReference type="GO" id="GO:0043565">
    <property type="term" value="F:sequence-specific DNA binding"/>
    <property type="evidence" value="ECO:0007669"/>
    <property type="project" value="TreeGrafter"/>
</dbReference>
<keyword evidence="7" id="KW-1185">Reference proteome</keyword>
<organism evidence="6 7">
    <name type="scientific">Pandoraea anhela</name>
    <dbReference type="NCBI Taxonomy" id="2508295"/>
    <lineage>
        <taxon>Bacteria</taxon>
        <taxon>Pseudomonadati</taxon>
        <taxon>Pseudomonadota</taxon>
        <taxon>Betaproteobacteria</taxon>
        <taxon>Burkholderiales</taxon>
        <taxon>Burkholderiaceae</taxon>
        <taxon>Pandoraea</taxon>
    </lineage>
</organism>
<keyword evidence="4" id="KW-0804">Transcription</keyword>
<keyword evidence="2" id="KW-0805">Transcription regulation</keyword>
<dbReference type="GO" id="GO:0006351">
    <property type="term" value="P:DNA-templated transcription"/>
    <property type="evidence" value="ECO:0007669"/>
    <property type="project" value="TreeGrafter"/>
</dbReference>
<reference evidence="6 7" key="1">
    <citation type="submission" date="2019-08" db="EMBL/GenBank/DDBJ databases">
        <authorList>
            <person name="Peeters C."/>
        </authorList>
    </citation>
    <scope>NUCLEOTIDE SEQUENCE [LARGE SCALE GENOMIC DNA]</scope>
    <source>
        <strain evidence="6 7">LMG 31108</strain>
    </source>
</reference>
<dbReference type="GO" id="GO:0003700">
    <property type="term" value="F:DNA-binding transcription factor activity"/>
    <property type="evidence" value="ECO:0007669"/>
    <property type="project" value="InterPro"/>
</dbReference>
<dbReference type="PROSITE" id="PS50931">
    <property type="entry name" value="HTH_LYSR"/>
    <property type="match status" value="1"/>
</dbReference>
<dbReference type="InterPro" id="IPR000847">
    <property type="entry name" value="LysR_HTH_N"/>
</dbReference>